<name>A0ABR2M6T3_9ASPA</name>
<accession>A0ABR2M6T3</accession>
<comment type="caution">
    <text evidence="1">The sequence shown here is derived from an EMBL/GenBank/DDBJ whole genome shotgun (WGS) entry which is preliminary data.</text>
</comment>
<sequence>MGILKSNLLGRLFEMSRPPIVTAVRRCRTGVYILDIFRPFSAGSLLYWQEK</sequence>
<evidence type="ECO:0000313" key="1">
    <source>
        <dbReference type="EMBL" id="KAK8959345.1"/>
    </source>
</evidence>
<keyword evidence="2" id="KW-1185">Reference proteome</keyword>
<protein>
    <submittedName>
        <fullName evidence="1">Uncharacterized protein</fullName>
    </submittedName>
</protein>
<gene>
    <name evidence="1" type="ORF">KSP40_PGU009887</name>
</gene>
<proteinExistence type="predicted"/>
<dbReference type="EMBL" id="JBBWWR010000012">
    <property type="protein sequence ID" value="KAK8959345.1"/>
    <property type="molecule type" value="Genomic_DNA"/>
</dbReference>
<evidence type="ECO:0000313" key="2">
    <source>
        <dbReference type="Proteomes" id="UP001412067"/>
    </source>
</evidence>
<dbReference type="Proteomes" id="UP001412067">
    <property type="component" value="Unassembled WGS sequence"/>
</dbReference>
<reference evidence="1 2" key="1">
    <citation type="journal article" date="2022" name="Nat. Plants">
        <title>Genomes of leafy and leafless Platanthera orchids illuminate the evolution of mycoheterotrophy.</title>
        <authorList>
            <person name="Li M.H."/>
            <person name="Liu K.W."/>
            <person name="Li Z."/>
            <person name="Lu H.C."/>
            <person name="Ye Q.L."/>
            <person name="Zhang D."/>
            <person name="Wang J.Y."/>
            <person name="Li Y.F."/>
            <person name="Zhong Z.M."/>
            <person name="Liu X."/>
            <person name="Yu X."/>
            <person name="Liu D.K."/>
            <person name="Tu X.D."/>
            <person name="Liu B."/>
            <person name="Hao Y."/>
            <person name="Liao X.Y."/>
            <person name="Jiang Y.T."/>
            <person name="Sun W.H."/>
            <person name="Chen J."/>
            <person name="Chen Y.Q."/>
            <person name="Ai Y."/>
            <person name="Zhai J.W."/>
            <person name="Wu S.S."/>
            <person name="Zhou Z."/>
            <person name="Hsiao Y.Y."/>
            <person name="Wu W.L."/>
            <person name="Chen Y.Y."/>
            <person name="Lin Y.F."/>
            <person name="Hsu J.L."/>
            <person name="Li C.Y."/>
            <person name="Wang Z.W."/>
            <person name="Zhao X."/>
            <person name="Zhong W.Y."/>
            <person name="Ma X.K."/>
            <person name="Ma L."/>
            <person name="Huang J."/>
            <person name="Chen G.Z."/>
            <person name="Huang M.Z."/>
            <person name="Huang L."/>
            <person name="Peng D.H."/>
            <person name="Luo Y.B."/>
            <person name="Zou S.Q."/>
            <person name="Chen S.P."/>
            <person name="Lan S."/>
            <person name="Tsai W.C."/>
            <person name="Van de Peer Y."/>
            <person name="Liu Z.J."/>
        </authorList>
    </citation>
    <scope>NUCLEOTIDE SEQUENCE [LARGE SCALE GENOMIC DNA]</scope>
    <source>
        <strain evidence="1">Lor288</strain>
    </source>
</reference>
<organism evidence="1 2">
    <name type="scientific">Platanthera guangdongensis</name>
    <dbReference type="NCBI Taxonomy" id="2320717"/>
    <lineage>
        <taxon>Eukaryota</taxon>
        <taxon>Viridiplantae</taxon>
        <taxon>Streptophyta</taxon>
        <taxon>Embryophyta</taxon>
        <taxon>Tracheophyta</taxon>
        <taxon>Spermatophyta</taxon>
        <taxon>Magnoliopsida</taxon>
        <taxon>Liliopsida</taxon>
        <taxon>Asparagales</taxon>
        <taxon>Orchidaceae</taxon>
        <taxon>Orchidoideae</taxon>
        <taxon>Orchideae</taxon>
        <taxon>Orchidinae</taxon>
        <taxon>Platanthera</taxon>
    </lineage>
</organism>